<keyword evidence="2" id="KW-0809">Transit peptide</keyword>
<dbReference type="Pfam" id="PF13041">
    <property type="entry name" value="PPR_2"/>
    <property type="match status" value="1"/>
</dbReference>
<dbReference type="EMBL" id="GBRH01175019">
    <property type="protein sequence ID" value="JAE22877.1"/>
    <property type="molecule type" value="Transcribed_RNA"/>
</dbReference>
<sequence>MQMSQIGVRPNVVTFTTVISGWCSVANMENAMRVYRKMCESGVYPNLRTFETLTWGYSEQKQPWKTEEVLQMMLGIGVKPKQSTYNLIADAWKAVGLSENTNQTNASSNGRPAIDKSDHSNDDTSDHSDDDDNRQISEDDAKLQSFEKSNGHAMDGLSRSSFLQVRSALGSSGIVSVKTLKAGEFPSKRLQAVKNTSLLQRSYHFQLHSSGFCRKQKKKNGGYSQGINAFKMVFIC</sequence>
<accession>A0A0A9GEE9</accession>
<dbReference type="PANTHER" id="PTHR47931">
    <property type="entry name" value="OS01G0228400 PROTEIN"/>
    <property type="match status" value="1"/>
</dbReference>
<dbReference type="PROSITE" id="PS51375">
    <property type="entry name" value="PPR"/>
    <property type="match status" value="1"/>
</dbReference>
<name>A0A0A9GEE9_ARUDO</name>
<dbReference type="AlphaFoldDB" id="A0A0A9GEE9"/>
<feature type="compositionally biased region" description="Basic and acidic residues" evidence="4">
    <location>
        <begin position="113"/>
        <end position="136"/>
    </location>
</feature>
<evidence type="ECO:0000256" key="4">
    <source>
        <dbReference type="SAM" id="MobiDB-lite"/>
    </source>
</evidence>
<feature type="repeat" description="PPR" evidence="3">
    <location>
        <begin position="11"/>
        <end position="45"/>
    </location>
</feature>
<evidence type="ECO:0000256" key="1">
    <source>
        <dbReference type="ARBA" id="ARBA00022737"/>
    </source>
</evidence>
<protein>
    <recommendedName>
        <fullName evidence="6">Pentacotripeptide-repeat region of PRORP domain-containing protein</fullName>
    </recommendedName>
</protein>
<reference evidence="5" key="2">
    <citation type="journal article" date="2015" name="Data Brief">
        <title>Shoot transcriptome of the giant reed, Arundo donax.</title>
        <authorList>
            <person name="Barrero R.A."/>
            <person name="Guerrero F.D."/>
            <person name="Moolhuijzen P."/>
            <person name="Goolsby J.A."/>
            <person name="Tidwell J."/>
            <person name="Bellgard S.E."/>
            <person name="Bellgard M.I."/>
        </authorList>
    </citation>
    <scope>NUCLEOTIDE SEQUENCE</scope>
    <source>
        <tissue evidence="5">Shoot tissue taken approximately 20 cm above the soil surface</tissue>
    </source>
</reference>
<reference evidence="5" key="1">
    <citation type="submission" date="2014-09" db="EMBL/GenBank/DDBJ databases">
        <authorList>
            <person name="Magalhaes I.L.F."/>
            <person name="Oliveira U."/>
            <person name="Santos F.R."/>
            <person name="Vidigal T.H.D.A."/>
            <person name="Brescovit A.D."/>
            <person name="Santos A.J."/>
        </authorList>
    </citation>
    <scope>NUCLEOTIDE SEQUENCE</scope>
    <source>
        <tissue evidence="5">Shoot tissue taken approximately 20 cm above the soil surface</tissue>
    </source>
</reference>
<dbReference type="Gene3D" id="1.25.40.10">
    <property type="entry name" value="Tetratricopeptide repeat domain"/>
    <property type="match status" value="1"/>
</dbReference>
<dbReference type="InterPro" id="IPR002885">
    <property type="entry name" value="PPR_rpt"/>
</dbReference>
<evidence type="ECO:0008006" key="6">
    <source>
        <dbReference type="Google" id="ProtNLM"/>
    </source>
</evidence>
<proteinExistence type="predicted"/>
<evidence type="ECO:0000313" key="5">
    <source>
        <dbReference type="EMBL" id="JAE22877.1"/>
    </source>
</evidence>
<dbReference type="NCBIfam" id="TIGR00756">
    <property type="entry name" value="PPR"/>
    <property type="match status" value="1"/>
</dbReference>
<evidence type="ECO:0000256" key="3">
    <source>
        <dbReference type="PROSITE-ProRule" id="PRU00708"/>
    </source>
</evidence>
<organism evidence="5">
    <name type="scientific">Arundo donax</name>
    <name type="common">Giant reed</name>
    <name type="synonym">Donax arundinaceus</name>
    <dbReference type="NCBI Taxonomy" id="35708"/>
    <lineage>
        <taxon>Eukaryota</taxon>
        <taxon>Viridiplantae</taxon>
        <taxon>Streptophyta</taxon>
        <taxon>Embryophyta</taxon>
        <taxon>Tracheophyta</taxon>
        <taxon>Spermatophyta</taxon>
        <taxon>Magnoliopsida</taxon>
        <taxon>Liliopsida</taxon>
        <taxon>Poales</taxon>
        <taxon>Poaceae</taxon>
        <taxon>PACMAD clade</taxon>
        <taxon>Arundinoideae</taxon>
        <taxon>Arundineae</taxon>
        <taxon>Arundo</taxon>
    </lineage>
</organism>
<dbReference type="InterPro" id="IPR011990">
    <property type="entry name" value="TPR-like_helical_dom_sf"/>
</dbReference>
<dbReference type="PANTHER" id="PTHR47931:SF2">
    <property type="entry name" value="OS01G0228400 PROTEIN"/>
    <property type="match status" value="1"/>
</dbReference>
<evidence type="ECO:0000256" key="2">
    <source>
        <dbReference type="ARBA" id="ARBA00022946"/>
    </source>
</evidence>
<keyword evidence="1" id="KW-0677">Repeat</keyword>
<feature type="region of interest" description="Disordered" evidence="4">
    <location>
        <begin position="102"/>
        <end position="136"/>
    </location>
</feature>